<dbReference type="Proteomes" id="UP000007148">
    <property type="component" value="Unassembled WGS sequence"/>
</dbReference>
<dbReference type="GO" id="GO:0007062">
    <property type="term" value="P:sister chromatid cohesion"/>
    <property type="evidence" value="ECO:0007669"/>
    <property type="project" value="InterPro"/>
</dbReference>
<dbReference type="OMA" id="KHMDFQR"/>
<feature type="coiled-coil region" evidence="11">
    <location>
        <begin position="268"/>
        <end position="358"/>
    </location>
</feature>
<feature type="coiled-coil region" evidence="11">
    <location>
        <begin position="678"/>
        <end position="788"/>
    </location>
</feature>
<reference evidence="14 15" key="1">
    <citation type="journal article" date="2011" name="PLoS Pathog.">
        <title>Endophytic Life Strategies Decoded by Genome and Transcriptome Analyses of the Mutualistic Root Symbiont Piriformospora indica.</title>
        <authorList>
            <person name="Zuccaro A."/>
            <person name="Lahrmann U."/>
            <person name="Guldener U."/>
            <person name="Langen G."/>
            <person name="Pfiffi S."/>
            <person name="Biedenkopf D."/>
            <person name="Wong P."/>
            <person name="Samans B."/>
            <person name="Grimm C."/>
            <person name="Basiewicz M."/>
            <person name="Murat C."/>
            <person name="Martin F."/>
            <person name="Kogel K.H."/>
        </authorList>
    </citation>
    <scope>NUCLEOTIDE SEQUENCE [LARGE SCALE GENOMIC DNA]</scope>
    <source>
        <strain evidence="14 15">DSM 11827</strain>
    </source>
</reference>
<keyword evidence="4" id="KW-0158">Chromosome</keyword>
<name>G4TNM3_SERID</name>
<evidence type="ECO:0000259" key="13">
    <source>
        <dbReference type="SMART" id="SM00968"/>
    </source>
</evidence>
<gene>
    <name evidence="14" type="ORF">PIIN_06852</name>
</gene>
<dbReference type="Gene3D" id="3.40.50.300">
    <property type="entry name" value="P-loop containing nucleotide triphosphate hydrolases"/>
    <property type="match status" value="2"/>
</dbReference>
<dbReference type="Gene3D" id="3.30.70.1620">
    <property type="match status" value="1"/>
</dbReference>
<evidence type="ECO:0000313" key="15">
    <source>
        <dbReference type="Proteomes" id="UP000007148"/>
    </source>
</evidence>
<dbReference type="EMBL" id="CAFZ01000190">
    <property type="protein sequence ID" value="CCA72916.1"/>
    <property type="molecule type" value="Genomic_DNA"/>
</dbReference>
<dbReference type="SUPFAM" id="SSF52540">
    <property type="entry name" value="P-loop containing nucleoside triphosphate hydrolases"/>
    <property type="match status" value="1"/>
</dbReference>
<evidence type="ECO:0000313" key="14">
    <source>
        <dbReference type="EMBL" id="CCA72916.1"/>
    </source>
</evidence>
<dbReference type="PIRSF" id="PIRSF005719">
    <property type="entry name" value="SMC"/>
    <property type="match status" value="1"/>
</dbReference>
<dbReference type="GO" id="GO:0005634">
    <property type="term" value="C:nucleus"/>
    <property type="evidence" value="ECO:0007669"/>
    <property type="project" value="UniProtKB-SubCell"/>
</dbReference>
<sequence length="1223" mass="138484">MPLIRLEVFNFKSYRGHHVIGPFKNFTCIIGPNGSGKSNVMDAISFVLGVRSMYLRSQDKTDFIYRGRKLAQDPNEPSQPTGREEELDGDGDATSAWVLAVYVDERGKEMRFKRTVSMAGSSEYRLNNKVVTHKTYDEALQSQNILVQAKNFLVFQGDVEAIASQSPKDLTKLIERISGSLELAKDYEEAKRAQDKATESSTFNFTKRRGIMAEIKQFKEQKTEADKFEKLLDERDQLVIQRLLWRLYNIESTIKRNTQSIKKRDAELAGIRAELTRQEDALALAQQQQAKARSEVMKKEKAIKKQEKTIEAKKPALLAVETQITHGQRKIQNAEKIAQEVKRDFSKEQEKLERLKADLLVVQKTAEMATKAQKRVANSSLKLAEGHLEEYQALKSNATSHAVAERQGLDKLNRDYKIGARSLATLQAKHDEHDSKQTTLMQDYETWKEKAAEAEEKVTKLKADVKAVKQHLDKNEAERTKITKLEGEVNEKLQNIHNQLLQASAEQRETERDRSFKENLQNLQRIFPGVRGRLVDLCKPSARKYDLAVSVVLGRNIDAIVVDTEKTCIECIEYMRNQRAGQATFIPLDTIKVKPINDRLRSLAKGARLAVEVVQCDPSVERAVHHACGNALICDTMDIAREVSFGRGQDVKAVSLDGTVIHKSGLMTGGRSTHNTGKTWEEREIQNLQRARDELLAQMRDLNKSKPRARADEGLTTEFNRLESALVIAREERASARSKVDDIKKELKHIHDELAKLAPQLKKANESQSAIEREMAKLQSVVDKAESEVFAEFCEKYRFSSIREYEDRQLKSAQEESEIRLRFDTQISRLTHQIRFSEEQANSTRTRLERLEEAASSQRAQLATLEAEQAAIKEEMDSLSAGLETIQEELKDLNANLEEKSKELDSAKKLAVKASKDHDRAMKEIASMNDEIQSLAMDRGNIYRKCRLEEVPLPLRQGGLSDVPVTENIRQEVGMDVDEEDTSPVKDVEDYGLVVDFSSLDTKIQNLTAEIDHMAPNMKANERLGDVASKLKEAEVEAEQAKKASKAARDRFNEVRRERTLLFRKAFDHISDCIDKVYKDLTKGKAAPMGGVAYLNLEDNEEPYLGGITFHAMPPMKRFRDMDQLSGGEKTVAALALLFAIHSFQPSPFFVLDEVDAALDNTNVAKVANYIRQHCADTFQFIVISLKGSLYERSHSLVGIYRDQDVNSSSTLTLDLAAYDTQR</sequence>
<comment type="similarity">
    <text evidence="3">Belongs to the SMC family. SMC1 subfamily.</text>
</comment>
<comment type="subcellular location">
    <subcellularLocation>
        <location evidence="2">Chromosome</location>
    </subcellularLocation>
    <subcellularLocation>
        <location evidence="1 10">Nucleus</location>
    </subcellularLocation>
</comment>
<dbReference type="InterPro" id="IPR024704">
    <property type="entry name" value="SMC"/>
</dbReference>
<dbReference type="SMART" id="SM00968">
    <property type="entry name" value="SMC_hinge"/>
    <property type="match status" value="1"/>
</dbReference>
<organism evidence="14 15">
    <name type="scientific">Serendipita indica (strain DSM 11827)</name>
    <name type="common">Root endophyte fungus</name>
    <name type="synonym">Piriformospora indica</name>
    <dbReference type="NCBI Taxonomy" id="1109443"/>
    <lineage>
        <taxon>Eukaryota</taxon>
        <taxon>Fungi</taxon>
        <taxon>Dikarya</taxon>
        <taxon>Basidiomycota</taxon>
        <taxon>Agaricomycotina</taxon>
        <taxon>Agaricomycetes</taxon>
        <taxon>Sebacinales</taxon>
        <taxon>Serendipitaceae</taxon>
        <taxon>Serendipita</taxon>
    </lineage>
</organism>
<keyword evidence="6" id="KW-0498">Mitosis</keyword>
<protein>
    <recommendedName>
        <fullName evidence="10">Structural maintenance of chromosomes protein</fullName>
    </recommendedName>
</protein>
<dbReference type="FunCoup" id="G4TNM3">
    <property type="interactions" value="533"/>
</dbReference>
<comment type="caution">
    <text evidence="14">The sequence shown here is derived from an EMBL/GenBank/DDBJ whole genome shotgun (WGS) entry which is preliminary data.</text>
</comment>
<evidence type="ECO:0000256" key="7">
    <source>
        <dbReference type="ARBA" id="ARBA00023054"/>
    </source>
</evidence>
<dbReference type="InterPro" id="IPR027417">
    <property type="entry name" value="P-loop_NTPase"/>
</dbReference>
<evidence type="ECO:0000256" key="12">
    <source>
        <dbReference type="SAM" id="MobiDB-lite"/>
    </source>
</evidence>
<accession>G4TNM3</accession>
<evidence type="ECO:0000256" key="9">
    <source>
        <dbReference type="ARBA" id="ARBA00023306"/>
    </source>
</evidence>
<dbReference type="PANTHER" id="PTHR18937">
    <property type="entry name" value="STRUCTURAL MAINTENANCE OF CHROMOSOMES SMC FAMILY MEMBER"/>
    <property type="match status" value="1"/>
</dbReference>
<keyword evidence="15" id="KW-1185">Reference proteome</keyword>
<keyword evidence="7 11" id="KW-0175">Coiled coil</keyword>
<evidence type="ECO:0000256" key="6">
    <source>
        <dbReference type="ARBA" id="ARBA00022776"/>
    </source>
</evidence>
<dbReference type="PANTHER" id="PTHR18937:SF12">
    <property type="entry name" value="STRUCTURAL MAINTENANCE OF CHROMOSOMES PROTEIN"/>
    <property type="match status" value="1"/>
</dbReference>
<dbReference type="AlphaFoldDB" id="G4TNM3"/>
<proteinExistence type="inferred from homology"/>
<evidence type="ECO:0000256" key="1">
    <source>
        <dbReference type="ARBA" id="ARBA00004123"/>
    </source>
</evidence>
<dbReference type="OrthoDB" id="5575062at2759"/>
<dbReference type="Pfam" id="PF02463">
    <property type="entry name" value="SMC_N"/>
    <property type="match status" value="1"/>
</dbReference>
<feature type="coiled-coil region" evidence="11">
    <location>
        <begin position="437"/>
        <end position="513"/>
    </location>
</feature>
<dbReference type="GO" id="GO:0051301">
    <property type="term" value="P:cell division"/>
    <property type="evidence" value="ECO:0007669"/>
    <property type="project" value="UniProtKB-KW"/>
</dbReference>
<dbReference type="SUPFAM" id="SSF75553">
    <property type="entry name" value="Smc hinge domain"/>
    <property type="match status" value="1"/>
</dbReference>
<evidence type="ECO:0000256" key="2">
    <source>
        <dbReference type="ARBA" id="ARBA00004286"/>
    </source>
</evidence>
<dbReference type="InterPro" id="IPR003395">
    <property type="entry name" value="RecF/RecN/SMC_N"/>
</dbReference>
<feature type="domain" description="SMC hinge" evidence="13">
    <location>
        <begin position="528"/>
        <end position="644"/>
    </location>
</feature>
<dbReference type="GO" id="GO:0016887">
    <property type="term" value="F:ATP hydrolysis activity"/>
    <property type="evidence" value="ECO:0007669"/>
    <property type="project" value="InterPro"/>
</dbReference>
<evidence type="ECO:0000256" key="8">
    <source>
        <dbReference type="ARBA" id="ARBA00023242"/>
    </source>
</evidence>
<dbReference type="GO" id="GO:0003677">
    <property type="term" value="F:DNA binding"/>
    <property type="evidence" value="ECO:0007669"/>
    <property type="project" value="TreeGrafter"/>
</dbReference>
<keyword evidence="8 10" id="KW-0539">Nucleus</keyword>
<feature type="region of interest" description="Disordered" evidence="12">
    <location>
        <begin position="70"/>
        <end position="90"/>
    </location>
</feature>
<dbReference type="InterPro" id="IPR010935">
    <property type="entry name" value="SMC_hinge"/>
</dbReference>
<evidence type="ECO:0000256" key="4">
    <source>
        <dbReference type="ARBA" id="ARBA00022454"/>
    </source>
</evidence>
<evidence type="ECO:0000256" key="5">
    <source>
        <dbReference type="ARBA" id="ARBA00022618"/>
    </source>
</evidence>
<keyword evidence="9" id="KW-0131">Cell cycle</keyword>
<dbReference type="InterPro" id="IPR036277">
    <property type="entry name" value="SMC_hinge_sf"/>
</dbReference>
<dbReference type="eggNOG" id="KOG0018">
    <property type="taxonomic scope" value="Eukaryota"/>
</dbReference>
<dbReference type="InParanoid" id="G4TNM3"/>
<evidence type="ECO:0000256" key="11">
    <source>
        <dbReference type="SAM" id="Coils"/>
    </source>
</evidence>
<dbReference type="CDD" id="cd03275">
    <property type="entry name" value="ABC_SMC1_euk"/>
    <property type="match status" value="2"/>
</dbReference>
<dbReference type="GO" id="GO:0008278">
    <property type="term" value="C:cohesin complex"/>
    <property type="evidence" value="ECO:0007669"/>
    <property type="project" value="InterPro"/>
</dbReference>
<dbReference type="InterPro" id="IPR028468">
    <property type="entry name" value="Smc1_ABC"/>
</dbReference>
<keyword evidence="5" id="KW-0132">Cell division</keyword>
<dbReference type="HOGENOM" id="CLU_001042_0_1_1"/>
<dbReference type="Gene3D" id="1.20.1060.20">
    <property type="match status" value="1"/>
</dbReference>
<feature type="coiled-coil region" evidence="11">
    <location>
        <begin position="834"/>
        <end position="938"/>
    </location>
</feature>
<evidence type="ECO:0000256" key="10">
    <source>
        <dbReference type="PIRNR" id="PIRNR005719"/>
    </source>
</evidence>
<dbReference type="GO" id="GO:0005524">
    <property type="term" value="F:ATP binding"/>
    <property type="evidence" value="ECO:0007669"/>
    <property type="project" value="InterPro"/>
</dbReference>
<evidence type="ECO:0000256" key="3">
    <source>
        <dbReference type="ARBA" id="ARBA00005597"/>
    </source>
</evidence>
<dbReference type="Pfam" id="PF06470">
    <property type="entry name" value="SMC_hinge"/>
    <property type="match status" value="1"/>
</dbReference>
<feature type="coiled-coil region" evidence="11">
    <location>
        <begin position="1017"/>
        <end position="1058"/>
    </location>
</feature>
<dbReference type="STRING" id="1109443.G4TNM3"/>